<accession>A0ABN6E011</accession>
<gene>
    <name evidence="2" type="ORF">DESUT3_27390</name>
</gene>
<dbReference type="EMBL" id="AP024355">
    <property type="protein sequence ID" value="BCR05670.1"/>
    <property type="molecule type" value="Genomic_DNA"/>
</dbReference>
<keyword evidence="3" id="KW-1185">Reference proteome</keyword>
<reference evidence="2 3" key="2">
    <citation type="journal article" date="2021" name="Int. J. Syst. Evol. Microbiol.">
        <title>Isolation and Polyphasic Characterization of Desulfuromonas versatilis sp. Nov., an Electrogenic Bacteria Capable of Versatile Metabolism Isolated from a Graphene Oxide-Reducing Enrichment Culture.</title>
        <authorList>
            <person name="Xie L."/>
            <person name="Yoshida N."/>
            <person name="Ishii S."/>
            <person name="Meng L."/>
        </authorList>
    </citation>
    <scope>NUCLEOTIDE SEQUENCE [LARGE SCALE GENOMIC DNA]</scope>
    <source>
        <strain evidence="2 3">NIT-T3</strain>
    </source>
</reference>
<evidence type="ECO:0000313" key="3">
    <source>
        <dbReference type="Proteomes" id="UP001319827"/>
    </source>
</evidence>
<proteinExistence type="predicted"/>
<dbReference type="Proteomes" id="UP001319827">
    <property type="component" value="Chromosome"/>
</dbReference>
<dbReference type="InterPro" id="IPR058575">
    <property type="entry name" value="NTP_transf_8_dom"/>
</dbReference>
<feature type="domain" description="Nucleotidyltransferase-like" evidence="1">
    <location>
        <begin position="108"/>
        <end position="315"/>
    </location>
</feature>
<name>A0ABN6E011_9BACT</name>
<protein>
    <recommendedName>
        <fullName evidence="1">Nucleotidyltransferase-like domain-containing protein</fullName>
    </recommendedName>
</protein>
<dbReference type="Pfam" id="PF12281">
    <property type="entry name" value="NTP_transf_8"/>
    <property type="match status" value="1"/>
</dbReference>
<evidence type="ECO:0000313" key="2">
    <source>
        <dbReference type="EMBL" id="BCR05670.1"/>
    </source>
</evidence>
<evidence type="ECO:0000259" key="1">
    <source>
        <dbReference type="Pfam" id="PF12281"/>
    </source>
</evidence>
<sequence>MKRIPLETQTLYAELMEQLTALEAQRSIGSLRGGFVKKIVKGETYYYFQYSEPGGERKQVYIGRAGPELNRLVAKFEGEKESFRADQQSIQRLCAQLRVGGAITATHAHVRVLQSLADAGVFRMGAVLVGTHAFASMGNLLGCRWERRGLETQDVDIAWERDLDVAIPELPEADLPGALERLQMGFSPVPSFDPNSPSTSFKVRKSPLRVDVLTPAKNKREEYRPVPVPKFRTAAQGLKYLDYLIEAPQPAAVIDSTGVLVNIPDPARYAFHKLIVAQERPVSEQVKRAKDLRQASLLFTVLGEERPGDLLQAWEALKARGASWEQKTARGLAAMTKLHPEAGEISALLRPG</sequence>
<reference evidence="2 3" key="1">
    <citation type="journal article" date="2016" name="C (Basel)">
        <title>Selective Growth of and Electricity Production by Marine Exoelectrogenic Bacteria in Self-Aggregated Hydrogel of Microbially Reduced Graphene Oxide.</title>
        <authorList>
            <person name="Yoshida N."/>
            <person name="Goto Y."/>
            <person name="Miyata Y."/>
        </authorList>
    </citation>
    <scope>NUCLEOTIDE SEQUENCE [LARGE SCALE GENOMIC DNA]</scope>
    <source>
        <strain evidence="2 3">NIT-T3</strain>
    </source>
</reference>
<organism evidence="2 3">
    <name type="scientific">Desulfuromonas versatilis</name>
    <dbReference type="NCBI Taxonomy" id="2802975"/>
    <lineage>
        <taxon>Bacteria</taxon>
        <taxon>Pseudomonadati</taxon>
        <taxon>Thermodesulfobacteriota</taxon>
        <taxon>Desulfuromonadia</taxon>
        <taxon>Desulfuromonadales</taxon>
        <taxon>Desulfuromonadaceae</taxon>
        <taxon>Desulfuromonas</taxon>
    </lineage>
</organism>
<dbReference type="RefSeq" id="WP_221249078.1">
    <property type="nucleotide sequence ID" value="NZ_AP024355.1"/>
</dbReference>